<organism evidence="2 3">
    <name type="scientific">Tanacetum coccineum</name>
    <dbReference type="NCBI Taxonomy" id="301880"/>
    <lineage>
        <taxon>Eukaryota</taxon>
        <taxon>Viridiplantae</taxon>
        <taxon>Streptophyta</taxon>
        <taxon>Embryophyta</taxon>
        <taxon>Tracheophyta</taxon>
        <taxon>Spermatophyta</taxon>
        <taxon>Magnoliopsida</taxon>
        <taxon>eudicotyledons</taxon>
        <taxon>Gunneridae</taxon>
        <taxon>Pentapetalae</taxon>
        <taxon>asterids</taxon>
        <taxon>campanulids</taxon>
        <taxon>Asterales</taxon>
        <taxon>Asteraceae</taxon>
        <taxon>Asteroideae</taxon>
        <taxon>Anthemideae</taxon>
        <taxon>Anthemidinae</taxon>
        <taxon>Tanacetum</taxon>
    </lineage>
</organism>
<feature type="compositionally biased region" description="Acidic residues" evidence="1">
    <location>
        <begin position="182"/>
        <end position="196"/>
    </location>
</feature>
<sequence length="246" mass="27895">MSKLIYTRFTKLIIDHFLSCNKSIPRRSDSKLHSEGRDLPLTKLINTVDCKYKFGMEIPESMITDAINRRGKCYMHLGDQEVNVPKAFQKNDVLIKSRSITFADNLLEIVNGAVLLAKSVSTKEQHCQQCDIMTQTTIERQIDKDVKDTYAKWRQKLKDISATDSDATQDSSHSDTNKEKEDETVDSDDFDMDLTNDESKGDDDVAGFVVFIYNKSTEPLKSTCLSPIVTSSSLEYIQSLLNETPM</sequence>
<keyword evidence="3" id="KW-1185">Reference proteome</keyword>
<proteinExistence type="predicted"/>
<dbReference type="Proteomes" id="UP001151760">
    <property type="component" value="Unassembled WGS sequence"/>
</dbReference>
<reference evidence="2" key="2">
    <citation type="submission" date="2022-01" db="EMBL/GenBank/DDBJ databases">
        <authorList>
            <person name="Yamashiro T."/>
            <person name="Shiraishi A."/>
            <person name="Satake H."/>
            <person name="Nakayama K."/>
        </authorList>
    </citation>
    <scope>NUCLEOTIDE SEQUENCE</scope>
</reference>
<accession>A0ABQ5B1B7</accession>
<evidence type="ECO:0000313" key="3">
    <source>
        <dbReference type="Proteomes" id="UP001151760"/>
    </source>
</evidence>
<reference evidence="2" key="1">
    <citation type="journal article" date="2022" name="Int. J. Mol. Sci.">
        <title>Draft Genome of Tanacetum Coccineum: Genomic Comparison of Closely Related Tanacetum-Family Plants.</title>
        <authorList>
            <person name="Yamashiro T."/>
            <person name="Shiraishi A."/>
            <person name="Nakayama K."/>
            <person name="Satake H."/>
        </authorList>
    </citation>
    <scope>NUCLEOTIDE SEQUENCE</scope>
</reference>
<evidence type="ECO:0000256" key="1">
    <source>
        <dbReference type="SAM" id="MobiDB-lite"/>
    </source>
</evidence>
<protein>
    <submittedName>
        <fullName evidence="2">Uncharacterized protein</fullName>
    </submittedName>
</protein>
<dbReference type="EMBL" id="BQNB010012827">
    <property type="protein sequence ID" value="GJT08396.1"/>
    <property type="molecule type" value="Genomic_DNA"/>
</dbReference>
<name>A0ABQ5B1B7_9ASTR</name>
<evidence type="ECO:0000313" key="2">
    <source>
        <dbReference type="EMBL" id="GJT08396.1"/>
    </source>
</evidence>
<gene>
    <name evidence="2" type="ORF">Tco_0842858</name>
</gene>
<comment type="caution">
    <text evidence="2">The sequence shown here is derived from an EMBL/GenBank/DDBJ whole genome shotgun (WGS) entry which is preliminary data.</text>
</comment>
<feature type="compositionally biased region" description="Low complexity" evidence="1">
    <location>
        <begin position="162"/>
        <end position="171"/>
    </location>
</feature>
<feature type="compositionally biased region" description="Basic and acidic residues" evidence="1">
    <location>
        <begin position="172"/>
        <end position="181"/>
    </location>
</feature>
<feature type="region of interest" description="Disordered" evidence="1">
    <location>
        <begin position="162"/>
        <end position="198"/>
    </location>
</feature>